<keyword evidence="7" id="KW-0967">Endosome</keyword>
<comment type="similarity">
    <text evidence="3">Belongs to the sorting nexin family.</text>
</comment>
<reference evidence="16" key="1">
    <citation type="submission" date="2015-11" db="EMBL/GenBank/DDBJ databases">
        <title>De novo transcriptome assembly of four potential Pierce s Disease insect vectors from Arizona vineyards.</title>
        <authorList>
            <person name="Tassone E.E."/>
        </authorList>
    </citation>
    <scope>NUCLEOTIDE SEQUENCE</scope>
</reference>
<dbReference type="Gene3D" id="1.20.1270.60">
    <property type="entry name" value="Arfaptin homology (AH) domain/BAR domain"/>
    <property type="match status" value="1"/>
</dbReference>
<keyword evidence="9" id="KW-0007">Acetylation</keyword>
<keyword evidence="5" id="KW-0813">Transport</keyword>
<comment type="subcellular location">
    <subcellularLocation>
        <location evidence="1">Cell projection</location>
    </subcellularLocation>
    <subcellularLocation>
        <location evidence="2">Early endosome membrane</location>
        <topology evidence="2">Peripheral membrane protein</topology>
        <orientation evidence="2">Cytoplasmic side</orientation>
    </subcellularLocation>
</comment>
<sequence length="484" mass="55604">MSENNEPPPLFDNVDIFDKDDDNDDLFTSAVDDFGQENSQPAKPILTELPKLQLNFDKEQQPAPTPVEEFDSDEIKLQSPEPATKKLLQITSAEHAEKEGGDQFLEIRVSDTNRVGDGMASYIAYKIEMHTNIPLFKKKTSCVQRRFSDFLGLHDKLVEKYLRTGRIIPPAPEKNVMGTTKVKMSGQNEQSSSSEFLEQRRAALERYLVRTAAHPTFKMDPDFREFLEADVVLPKATNTSALSGAGVMRLFNKVGETVNKITYKMDENDPWFEEKIQHLESLDGQLRKLLISVETLVIARRDLAMLTSAFAKSAAMLSNCEEHTSLSRALSQLADVEEKVESLHNEQANTDFSILCELLKDYVAMVGAIRDVFHERVKVYQNWQHSQLMLNKKREQKAKMDLANKSDKGTITNEIIEWEAKVERCQEEFTSISKMIKKEMERFEIERVKNFKSFIYKYLEEQMSHQHQLIKYWEAFLPEAKAIA</sequence>
<evidence type="ECO:0000313" key="15">
    <source>
        <dbReference type="EMBL" id="JAS48922.1"/>
    </source>
</evidence>
<dbReference type="GO" id="GO:0005829">
    <property type="term" value="C:cytosol"/>
    <property type="evidence" value="ECO:0007669"/>
    <property type="project" value="GOC"/>
</dbReference>
<evidence type="ECO:0000256" key="3">
    <source>
        <dbReference type="ARBA" id="ARBA00010883"/>
    </source>
</evidence>
<evidence type="ECO:0000256" key="4">
    <source>
        <dbReference type="ARBA" id="ARBA00020435"/>
    </source>
</evidence>
<dbReference type="Gene3D" id="3.30.1520.10">
    <property type="entry name" value="Phox-like domain"/>
    <property type="match status" value="1"/>
</dbReference>
<evidence type="ECO:0000256" key="10">
    <source>
        <dbReference type="ARBA" id="ARBA00023136"/>
    </source>
</evidence>
<keyword evidence="10" id="KW-0472">Membrane</keyword>
<dbReference type="GO" id="GO:0031901">
    <property type="term" value="C:early endosome membrane"/>
    <property type="evidence" value="ECO:0007669"/>
    <property type="project" value="UniProtKB-SubCell"/>
</dbReference>
<evidence type="ECO:0000256" key="8">
    <source>
        <dbReference type="ARBA" id="ARBA00022927"/>
    </source>
</evidence>
<dbReference type="InterPro" id="IPR001683">
    <property type="entry name" value="PX_dom"/>
</dbReference>
<dbReference type="EMBL" id="GECZ01015836">
    <property type="protein sequence ID" value="JAS53933.1"/>
    <property type="molecule type" value="Transcribed_RNA"/>
</dbReference>
<dbReference type="Pfam" id="PF09325">
    <property type="entry name" value="Vps5"/>
    <property type="match status" value="1"/>
</dbReference>
<keyword evidence="11" id="KW-0966">Cell projection</keyword>
<dbReference type="GO" id="GO:0042995">
    <property type="term" value="C:cell projection"/>
    <property type="evidence" value="ECO:0007669"/>
    <property type="project" value="UniProtKB-SubCell"/>
</dbReference>
<proteinExistence type="inferred from homology"/>
<evidence type="ECO:0000259" key="14">
    <source>
        <dbReference type="PROSITE" id="PS50195"/>
    </source>
</evidence>
<protein>
    <recommendedName>
        <fullName evidence="4">Sorting nexin-2</fullName>
    </recommendedName>
</protein>
<dbReference type="FunFam" id="1.20.1270.60:FF:000012">
    <property type="entry name" value="Sorting nexin 2"/>
    <property type="match status" value="1"/>
</dbReference>
<dbReference type="CDD" id="cd06859">
    <property type="entry name" value="PX_SNX1_2_like"/>
    <property type="match status" value="1"/>
</dbReference>
<evidence type="ECO:0000256" key="2">
    <source>
        <dbReference type="ARBA" id="ARBA00004469"/>
    </source>
</evidence>
<dbReference type="EMBL" id="GECZ01020847">
    <property type="protein sequence ID" value="JAS48922.1"/>
    <property type="molecule type" value="Transcribed_RNA"/>
</dbReference>
<name>A0A1B6FV78_9HEMI</name>
<gene>
    <name evidence="16" type="ORF">g.28666</name>
    <name evidence="15" type="ORF">g.28669</name>
</gene>
<evidence type="ECO:0000256" key="1">
    <source>
        <dbReference type="ARBA" id="ARBA00004316"/>
    </source>
</evidence>
<dbReference type="GO" id="GO:0035091">
    <property type="term" value="F:phosphatidylinositol binding"/>
    <property type="evidence" value="ECO:0007669"/>
    <property type="project" value="InterPro"/>
</dbReference>
<feature type="domain" description="PX" evidence="14">
    <location>
        <begin position="103"/>
        <end position="233"/>
    </location>
</feature>
<evidence type="ECO:0000256" key="7">
    <source>
        <dbReference type="ARBA" id="ARBA00022753"/>
    </source>
</evidence>
<dbReference type="AlphaFoldDB" id="A0A1B6FV78"/>
<accession>A0A1B6FV78</accession>
<keyword evidence="6" id="KW-0597">Phosphoprotein</keyword>
<dbReference type="InterPro" id="IPR027267">
    <property type="entry name" value="AH/BAR_dom_sf"/>
</dbReference>
<dbReference type="PANTHER" id="PTHR10555:SF170">
    <property type="entry name" value="FI18122P1"/>
    <property type="match status" value="1"/>
</dbReference>
<feature type="region of interest" description="Disordered" evidence="13">
    <location>
        <begin position="1"/>
        <end position="25"/>
    </location>
</feature>
<evidence type="ECO:0000256" key="5">
    <source>
        <dbReference type="ARBA" id="ARBA00022448"/>
    </source>
</evidence>
<evidence type="ECO:0000256" key="12">
    <source>
        <dbReference type="ARBA" id="ARBA00045620"/>
    </source>
</evidence>
<evidence type="ECO:0000313" key="16">
    <source>
        <dbReference type="EMBL" id="JAS53933.1"/>
    </source>
</evidence>
<dbReference type="GO" id="GO:0015031">
    <property type="term" value="P:protein transport"/>
    <property type="evidence" value="ECO:0007669"/>
    <property type="project" value="UniProtKB-KW"/>
</dbReference>
<dbReference type="PROSITE" id="PS50195">
    <property type="entry name" value="PX"/>
    <property type="match status" value="1"/>
</dbReference>
<evidence type="ECO:0000256" key="9">
    <source>
        <dbReference type="ARBA" id="ARBA00022990"/>
    </source>
</evidence>
<dbReference type="GO" id="GO:0034498">
    <property type="term" value="P:early endosome to Golgi transport"/>
    <property type="evidence" value="ECO:0007669"/>
    <property type="project" value="TreeGrafter"/>
</dbReference>
<dbReference type="SUPFAM" id="SSF103657">
    <property type="entry name" value="BAR/IMD domain-like"/>
    <property type="match status" value="1"/>
</dbReference>
<evidence type="ECO:0000256" key="6">
    <source>
        <dbReference type="ARBA" id="ARBA00022553"/>
    </source>
</evidence>
<evidence type="ECO:0000256" key="13">
    <source>
        <dbReference type="SAM" id="MobiDB-lite"/>
    </source>
</evidence>
<dbReference type="CDD" id="cd07623">
    <property type="entry name" value="BAR_SNX1_2"/>
    <property type="match status" value="1"/>
</dbReference>
<dbReference type="Pfam" id="PF00787">
    <property type="entry name" value="PX"/>
    <property type="match status" value="1"/>
</dbReference>
<comment type="function">
    <text evidence="12">Involved in several stages of intracellular trafficking. Interacts with membranes containing phosphatidylinositol 3-phosphate (PtdIns(3P)) or phosphatidylinositol 3,5-bisphosphate (PtdIns(3,5)P2). Acts in part as component of the retromer membrane-deforming SNX-BAR subcomplex. The SNX-BAR retromer mediates retrograde transport of cargo proteins from endosomes to the trans-Golgi network (TGN) and is involved in endosome-to-plasma membrane transport for cargo protein recycling. The SNX-BAR subcomplex functions to deform the donor membrane into a tubular profile called endosome-to-TGN transport carrier (ETC). Can sense membrane curvature and has in vitro vesicle-to-membrane remodeling activity. Required for retrograde endosome-to-TGN transport of TGN38. Promotes KALRN- and RHOG-dependent but retromer-independent membrane remodeling such as lamellipodium formation; the function is dependent on GEF activity of KALRN.</text>
</comment>
<keyword evidence="8" id="KW-0653">Protein transport</keyword>
<feature type="compositionally biased region" description="Pro residues" evidence="13">
    <location>
        <begin position="1"/>
        <end position="10"/>
    </location>
</feature>
<dbReference type="SUPFAM" id="SSF64268">
    <property type="entry name" value="PX domain"/>
    <property type="match status" value="1"/>
</dbReference>
<dbReference type="SMART" id="SM00312">
    <property type="entry name" value="PX"/>
    <property type="match status" value="1"/>
</dbReference>
<dbReference type="PANTHER" id="PTHR10555">
    <property type="entry name" value="SORTING NEXIN"/>
    <property type="match status" value="1"/>
</dbReference>
<dbReference type="FunFam" id="3.30.1520.10:FF:000016">
    <property type="entry name" value="Sorting nexin 2"/>
    <property type="match status" value="1"/>
</dbReference>
<evidence type="ECO:0000256" key="11">
    <source>
        <dbReference type="ARBA" id="ARBA00023273"/>
    </source>
</evidence>
<dbReference type="InterPro" id="IPR036871">
    <property type="entry name" value="PX_dom_sf"/>
</dbReference>
<dbReference type="InterPro" id="IPR015404">
    <property type="entry name" value="Vps5_C"/>
</dbReference>
<organism evidence="16">
    <name type="scientific">Cuerna arida</name>
    <dbReference type="NCBI Taxonomy" id="1464854"/>
    <lineage>
        <taxon>Eukaryota</taxon>
        <taxon>Metazoa</taxon>
        <taxon>Ecdysozoa</taxon>
        <taxon>Arthropoda</taxon>
        <taxon>Hexapoda</taxon>
        <taxon>Insecta</taxon>
        <taxon>Pterygota</taxon>
        <taxon>Neoptera</taxon>
        <taxon>Paraneoptera</taxon>
        <taxon>Hemiptera</taxon>
        <taxon>Auchenorrhyncha</taxon>
        <taxon>Membracoidea</taxon>
        <taxon>Cicadellidae</taxon>
        <taxon>Cicadellinae</taxon>
        <taxon>Proconiini</taxon>
        <taxon>Cuerna</taxon>
    </lineage>
</organism>